<dbReference type="PANTHER" id="PTHR48004">
    <property type="entry name" value="OS01G0149700 PROTEIN"/>
    <property type="match status" value="1"/>
</dbReference>
<proteinExistence type="predicted"/>
<dbReference type="OrthoDB" id="514978at2759"/>
<feature type="region of interest" description="Disordered" evidence="2">
    <location>
        <begin position="653"/>
        <end position="694"/>
    </location>
</feature>
<dbReference type="Proteomes" id="UP000007264">
    <property type="component" value="Unassembled WGS sequence"/>
</dbReference>
<dbReference type="STRING" id="574566.I0YJP6"/>
<gene>
    <name evidence="3" type="ORF">COCSUDRAFT_83604</name>
</gene>
<dbReference type="SUPFAM" id="SSF52058">
    <property type="entry name" value="L domain-like"/>
    <property type="match status" value="1"/>
</dbReference>
<organism evidence="3 4">
    <name type="scientific">Coccomyxa subellipsoidea (strain C-169)</name>
    <name type="common">Green microalga</name>
    <dbReference type="NCBI Taxonomy" id="574566"/>
    <lineage>
        <taxon>Eukaryota</taxon>
        <taxon>Viridiplantae</taxon>
        <taxon>Chlorophyta</taxon>
        <taxon>core chlorophytes</taxon>
        <taxon>Trebouxiophyceae</taxon>
        <taxon>Trebouxiophyceae incertae sedis</taxon>
        <taxon>Coccomyxaceae</taxon>
        <taxon>Coccomyxa</taxon>
        <taxon>Coccomyxa subellipsoidea</taxon>
    </lineage>
</organism>
<sequence length="750" mass="80622">MLQPELECENLYCRASGTVGLQNMTYPYPVTSNADFHLVVTLTSRQGDVDLLVTPPGREQERWSRMRAGDSRQDSVVIQRGDLQRSPGTYLITVVSAAQVVSDFSLAVQRATAGGSPDLAAEDREVLQEVMDQCCAADGTCPQLRAAAANSRFARFCDAVPNQCDGQGRLTHLSLASEGLACPFPRALNRLAALTRLDLTFNKLDGSLERDVAPVVEVLPDLEHLNLGYNALTGTLSCRLLLADRQLAELDLADNQKGGGLSGELPSFANAAALRVLRLGGNALTGPLPDLPVNVQEVRLQHNRLEGGIPDSYSDLVNLHTLKLEHNRLSGPLMAGVAALPMLEVFDVSENRLTGLLPASWTTAKLVELDAHDNALTGPLPASLAQLPRLAYLQLQDNQLTGTLDAYVDALSAAESPSATRFVSLGGNRLSGGVPDGLQNLAAFQPGAWNILDGWMFEKTLNVSGNDLSGPLPVWALQRFTADEGLTVKLAGNKWTCPEGRIGVAASVDEVKQHQQSASDVETRTSGSEQPGQLKLPFQDLSEQQIWDAAWDDEDVDSAPATPSKTDPFLHLPEETELERLENAHKAHSPPVLPDWAPGHHVNTPSRDADVDRHISTEDTWTDQDRGANRGFDHVLTLPEYPINDVWEEHSEGDYSYTDESPAGESSVPGVAEAREGDTGGDEPHRKATPQDAVDSIHTAALSGSSGEGINTAQAQAFAVGSLHADIKAYRPPVLEEAAESDNSAKTPLQ</sequence>
<dbReference type="RefSeq" id="XP_005643159.1">
    <property type="nucleotide sequence ID" value="XM_005643102.1"/>
</dbReference>
<evidence type="ECO:0000256" key="1">
    <source>
        <dbReference type="ARBA" id="ARBA00004430"/>
    </source>
</evidence>
<evidence type="ECO:0000313" key="4">
    <source>
        <dbReference type="Proteomes" id="UP000007264"/>
    </source>
</evidence>
<feature type="compositionally biased region" description="Polar residues" evidence="2">
    <location>
        <begin position="514"/>
        <end position="531"/>
    </location>
</feature>
<comment type="subcellular location">
    <subcellularLocation>
        <location evidence="1">Cytoplasm</location>
        <location evidence="1">Cytoskeleton</location>
        <location evidence="1">Cilium axoneme</location>
    </subcellularLocation>
</comment>
<evidence type="ECO:0008006" key="5">
    <source>
        <dbReference type="Google" id="ProtNLM"/>
    </source>
</evidence>
<name>I0YJP6_COCSC</name>
<dbReference type="PANTHER" id="PTHR48004:SF59">
    <property type="entry name" value="LEUCINE-RICH REPEAT-CONTAINING N-TERMINAL PLANT-TYPE DOMAIN-CONTAINING PROTEIN"/>
    <property type="match status" value="1"/>
</dbReference>
<dbReference type="InterPro" id="IPR052941">
    <property type="entry name" value="StomDev_PlantInt_Reg"/>
</dbReference>
<dbReference type="InterPro" id="IPR032675">
    <property type="entry name" value="LRR_dom_sf"/>
</dbReference>
<feature type="region of interest" description="Disordered" evidence="2">
    <location>
        <begin position="593"/>
        <end position="612"/>
    </location>
</feature>
<comment type="caution">
    <text evidence="3">The sequence shown here is derived from an EMBL/GenBank/DDBJ whole genome shotgun (WGS) entry which is preliminary data.</text>
</comment>
<dbReference type="EMBL" id="AGSI01000023">
    <property type="protein sequence ID" value="EIE18615.1"/>
    <property type="molecule type" value="Genomic_DNA"/>
</dbReference>
<dbReference type="Gene3D" id="3.80.10.10">
    <property type="entry name" value="Ribonuclease Inhibitor"/>
    <property type="match status" value="1"/>
</dbReference>
<reference evidence="3 4" key="1">
    <citation type="journal article" date="2012" name="Genome Biol.">
        <title>The genome of the polar eukaryotic microalga coccomyxa subellipsoidea reveals traits of cold adaptation.</title>
        <authorList>
            <person name="Blanc G."/>
            <person name="Agarkova I."/>
            <person name="Grimwood J."/>
            <person name="Kuo A."/>
            <person name="Brueggeman A."/>
            <person name="Dunigan D."/>
            <person name="Gurnon J."/>
            <person name="Ladunga I."/>
            <person name="Lindquist E."/>
            <person name="Lucas S."/>
            <person name="Pangilinan J."/>
            <person name="Proschold T."/>
            <person name="Salamov A."/>
            <person name="Schmutz J."/>
            <person name="Weeks D."/>
            <person name="Yamada T."/>
            <person name="Claverie J.M."/>
            <person name="Grigoriev I."/>
            <person name="Van Etten J."/>
            <person name="Lomsadze A."/>
            <person name="Borodovsky M."/>
        </authorList>
    </citation>
    <scope>NUCLEOTIDE SEQUENCE [LARGE SCALE GENOMIC DNA]</scope>
    <source>
        <strain evidence="3 4">C-169</strain>
    </source>
</reference>
<protein>
    <recommendedName>
        <fullName evidence="5">L domain-like protein</fullName>
    </recommendedName>
</protein>
<dbReference type="KEGG" id="csl:COCSUDRAFT_83604"/>
<feature type="compositionally biased region" description="Basic and acidic residues" evidence="2">
    <location>
        <begin position="673"/>
        <end position="686"/>
    </location>
</feature>
<dbReference type="GeneID" id="17036445"/>
<keyword evidence="4" id="KW-1185">Reference proteome</keyword>
<dbReference type="GO" id="GO:0005930">
    <property type="term" value="C:axoneme"/>
    <property type="evidence" value="ECO:0007669"/>
    <property type="project" value="UniProtKB-SubCell"/>
</dbReference>
<accession>I0YJP6</accession>
<dbReference type="eggNOG" id="ENOG502QRRF">
    <property type="taxonomic scope" value="Eukaryota"/>
</dbReference>
<evidence type="ECO:0000313" key="3">
    <source>
        <dbReference type="EMBL" id="EIE18615.1"/>
    </source>
</evidence>
<feature type="region of interest" description="Disordered" evidence="2">
    <location>
        <begin position="513"/>
        <end position="536"/>
    </location>
</feature>
<evidence type="ECO:0000256" key="2">
    <source>
        <dbReference type="SAM" id="MobiDB-lite"/>
    </source>
</evidence>
<dbReference type="AlphaFoldDB" id="I0YJP6"/>